<organism evidence="7 8">
    <name type="scientific">Bradyrhizobium ivorense</name>
    <dbReference type="NCBI Taxonomy" id="2511166"/>
    <lineage>
        <taxon>Bacteria</taxon>
        <taxon>Pseudomonadati</taxon>
        <taxon>Pseudomonadota</taxon>
        <taxon>Alphaproteobacteria</taxon>
        <taxon>Hyphomicrobiales</taxon>
        <taxon>Nitrobacteraceae</taxon>
        <taxon>Bradyrhizobium</taxon>
    </lineage>
</organism>
<dbReference type="Gene3D" id="3.50.50.60">
    <property type="entry name" value="FAD/NAD(P)-binding domain"/>
    <property type="match status" value="1"/>
</dbReference>
<dbReference type="EMBL" id="CAADFC020000004">
    <property type="protein sequence ID" value="VIO66346.1"/>
    <property type="molecule type" value="Genomic_DNA"/>
</dbReference>
<dbReference type="InterPro" id="IPR002938">
    <property type="entry name" value="FAD-bd"/>
</dbReference>
<feature type="domain" description="FAD-binding" evidence="6">
    <location>
        <begin position="2"/>
        <end position="344"/>
    </location>
</feature>
<evidence type="ECO:0000256" key="4">
    <source>
        <dbReference type="ARBA" id="ARBA00023002"/>
    </source>
</evidence>
<dbReference type="Proteomes" id="UP000328092">
    <property type="component" value="Unassembled WGS sequence"/>
</dbReference>
<keyword evidence="3" id="KW-0274">FAD</keyword>
<keyword evidence="4 7" id="KW-0560">Oxidoreductase</keyword>
<name>A0A508SWS1_9BRAD</name>
<dbReference type="InterPro" id="IPR036188">
    <property type="entry name" value="FAD/NAD-bd_sf"/>
</dbReference>
<protein>
    <submittedName>
        <fullName evidence="7">3-hydroxybenzoate 6-hydroxylase 1</fullName>
        <ecNumber evidence="7">1.14.13.24</ecNumber>
    </submittedName>
</protein>
<proteinExistence type="predicted"/>
<dbReference type="GO" id="GO:0071949">
    <property type="term" value="F:FAD binding"/>
    <property type="evidence" value="ECO:0007669"/>
    <property type="project" value="InterPro"/>
</dbReference>
<accession>A0A508SWS1</accession>
<keyword evidence="5" id="KW-0503">Monooxygenase</keyword>
<dbReference type="GO" id="GO:0018669">
    <property type="term" value="F:3-hydroxybenzoate 6-monooxygenase activity"/>
    <property type="evidence" value="ECO:0007669"/>
    <property type="project" value="UniProtKB-EC"/>
</dbReference>
<evidence type="ECO:0000256" key="1">
    <source>
        <dbReference type="ARBA" id="ARBA00001974"/>
    </source>
</evidence>
<comment type="cofactor">
    <cofactor evidence="1">
        <name>FAD</name>
        <dbReference type="ChEBI" id="CHEBI:57692"/>
    </cofactor>
</comment>
<dbReference type="InterPro" id="IPR050493">
    <property type="entry name" value="FAD-dep_Monooxygenase_BioMet"/>
</dbReference>
<evidence type="ECO:0000256" key="3">
    <source>
        <dbReference type="ARBA" id="ARBA00022827"/>
    </source>
</evidence>
<dbReference type="PANTHER" id="PTHR13789">
    <property type="entry name" value="MONOOXYGENASE"/>
    <property type="match status" value="1"/>
</dbReference>
<evidence type="ECO:0000313" key="7">
    <source>
        <dbReference type="EMBL" id="VIO66346.1"/>
    </source>
</evidence>
<dbReference type="PRINTS" id="PR00420">
    <property type="entry name" value="RNGMNOXGNASE"/>
</dbReference>
<comment type="caution">
    <text evidence="7">The sequence shown here is derived from an EMBL/GenBank/DDBJ whole genome shotgun (WGS) entry which is preliminary data.</text>
</comment>
<keyword evidence="8" id="KW-1185">Reference proteome</keyword>
<dbReference type="EC" id="1.14.13.24" evidence="7"/>
<sequence>MIVVVGGGIGGLAAALGLAKAGHRVTVLEKAPQFGEVGAGLQLGPNASRMLDQLGVLDAVHRSAVFPGRLTMCDIADGSQIAELDLGTSFRDRYGYPYLVMHRTDLHQALLDGCRANPAISLNTACDVVGVADERDGIIVSCADGRTLAAEAVIGADGIRSVIRSKLIDDGEPIDSGYVAYRGAVAMTEMSEHAGLDNVVLWTGHEIHLVQYPVRRGELYNQVAVFRTPVGADDSDPAKISAELDECYAWTCAHVRRAIPTVGRARRWRLYDRAPARGWVKGRIALLGDAAHPMLQYLAQGACQALEDAVCLSEQVTTHGDRIEDAFRAYEALRAPRTARVQTNARIFGDIIHADAANQLTRNALLATTARDDFRYVNWLYGHAVSSPAGLPIG</sequence>
<dbReference type="SUPFAM" id="SSF54373">
    <property type="entry name" value="FAD-linked reductases, C-terminal domain"/>
    <property type="match status" value="1"/>
</dbReference>
<dbReference type="PANTHER" id="PTHR13789:SF318">
    <property type="entry name" value="GERANYLGERANYL DIPHOSPHATE REDUCTASE"/>
    <property type="match status" value="1"/>
</dbReference>
<dbReference type="SUPFAM" id="SSF51905">
    <property type="entry name" value="FAD/NAD(P)-binding domain"/>
    <property type="match status" value="1"/>
</dbReference>
<dbReference type="AlphaFoldDB" id="A0A508SWS1"/>
<evidence type="ECO:0000259" key="6">
    <source>
        <dbReference type="Pfam" id="PF01494"/>
    </source>
</evidence>
<evidence type="ECO:0000256" key="5">
    <source>
        <dbReference type="ARBA" id="ARBA00023033"/>
    </source>
</evidence>
<keyword evidence="2" id="KW-0285">Flavoprotein</keyword>
<reference evidence="7" key="1">
    <citation type="submission" date="2019-02" db="EMBL/GenBank/DDBJ databases">
        <authorList>
            <person name="Pothier F.J."/>
        </authorList>
    </citation>
    <scope>NUCLEOTIDE SEQUENCE</scope>
    <source>
        <strain evidence="7">CI-1B</strain>
    </source>
</reference>
<dbReference type="Pfam" id="PF01494">
    <property type="entry name" value="FAD_binding_3"/>
    <property type="match status" value="1"/>
</dbReference>
<evidence type="ECO:0000313" key="8">
    <source>
        <dbReference type="Proteomes" id="UP000328092"/>
    </source>
</evidence>
<evidence type="ECO:0000256" key="2">
    <source>
        <dbReference type="ARBA" id="ARBA00022630"/>
    </source>
</evidence>
<gene>
    <name evidence="7" type="primary">xlnD_2</name>
    <name evidence="7" type="ORF">CI1B_14670</name>
</gene>
<dbReference type="RefSeq" id="WP_210242624.1">
    <property type="nucleotide sequence ID" value="NZ_CAADFC020000004.1"/>
</dbReference>